<dbReference type="PROSITE" id="PS50937">
    <property type="entry name" value="HTH_MERR_2"/>
    <property type="match status" value="2"/>
</dbReference>
<keyword evidence="3" id="KW-0238">DNA-binding</keyword>
<dbReference type="HOGENOM" id="CLU_080407_1_0_9"/>
<evidence type="ECO:0000256" key="1">
    <source>
        <dbReference type="ARBA" id="ARBA00022491"/>
    </source>
</evidence>
<evidence type="ECO:0000313" key="6">
    <source>
        <dbReference type="EMBL" id="ACV62380.1"/>
    </source>
</evidence>
<dbReference type="eggNOG" id="COG0789">
    <property type="taxonomic scope" value="Bacteria"/>
</dbReference>
<dbReference type="SUPFAM" id="SSF46955">
    <property type="entry name" value="Putative DNA-binding domain"/>
    <property type="match status" value="2"/>
</dbReference>
<evidence type="ECO:0000313" key="7">
    <source>
        <dbReference type="Proteomes" id="UP000002217"/>
    </source>
</evidence>
<keyword evidence="7" id="KW-1185">Reference proteome</keyword>
<evidence type="ECO:0000259" key="5">
    <source>
        <dbReference type="PROSITE" id="PS50937"/>
    </source>
</evidence>
<dbReference type="Pfam" id="PF00376">
    <property type="entry name" value="MerR"/>
    <property type="match status" value="1"/>
</dbReference>
<dbReference type="InterPro" id="IPR000551">
    <property type="entry name" value="MerR-type_HTH_dom"/>
</dbReference>
<keyword evidence="4" id="KW-0804">Transcription</keyword>
<dbReference type="EMBL" id="CP001720">
    <property type="protein sequence ID" value="ACV62380.1"/>
    <property type="molecule type" value="Genomic_DNA"/>
</dbReference>
<dbReference type="PANTHER" id="PTHR30204">
    <property type="entry name" value="REDOX-CYCLING DRUG-SENSING TRANSCRIPTIONAL ACTIVATOR SOXR"/>
    <property type="match status" value="1"/>
</dbReference>
<dbReference type="SMART" id="SM00422">
    <property type="entry name" value="HTH_MERR"/>
    <property type="match status" value="2"/>
</dbReference>
<name>C8VVR5_DESAS</name>
<dbReference type="GO" id="GO:0003677">
    <property type="term" value="F:DNA binding"/>
    <property type="evidence" value="ECO:0007669"/>
    <property type="project" value="UniProtKB-KW"/>
</dbReference>
<keyword evidence="1" id="KW-0678">Repressor</keyword>
<dbReference type="KEGG" id="dae:Dtox_1516"/>
<dbReference type="AlphaFoldDB" id="C8VVR5"/>
<dbReference type="STRING" id="485916.Dtox_1516"/>
<reference evidence="6 7" key="1">
    <citation type="journal article" date="2009" name="Stand. Genomic Sci.">
        <title>Complete genome sequence of Desulfotomaculum acetoxidans type strain (5575).</title>
        <authorList>
            <person name="Spring S."/>
            <person name="Lapidus A."/>
            <person name="Schroder M."/>
            <person name="Gleim D."/>
            <person name="Sims D."/>
            <person name="Meincke L."/>
            <person name="Glavina Del Rio T."/>
            <person name="Tice H."/>
            <person name="Copeland A."/>
            <person name="Cheng J.F."/>
            <person name="Lucas S."/>
            <person name="Chen F."/>
            <person name="Nolan M."/>
            <person name="Bruce D."/>
            <person name="Goodwin L."/>
            <person name="Pitluck S."/>
            <person name="Ivanova N."/>
            <person name="Mavromatis K."/>
            <person name="Mikhailova N."/>
            <person name="Pati A."/>
            <person name="Chen A."/>
            <person name="Palaniappan K."/>
            <person name="Land M."/>
            <person name="Hauser L."/>
            <person name="Chang Y.J."/>
            <person name="Jeffries C.D."/>
            <person name="Chain P."/>
            <person name="Saunders E."/>
            <person name="Brettin T."/>
            <person name="Detter J.C."/>
            <person name="Goker M."/>
            <person name="Bristow J."/>
            <person name="Eisen J.A."/>
            <person name="Markowitz V."/>
            <person name="Hugenholtz P."/>
            <person name="Kyrpides N.C."/>
            <person name="Klenk H.P."/>
            <person name="Han C."/>
        </authorList>
    </citation>
    <scope>NUCLEOTIDE SEQUENCE [LARGE SCALE GENOMIC DNA]</scope>
    <source>
        <strain evidence="7">ATCC 49208 / DSM 771 / VKM B-1644</strain>
    </source>
</reference>
<gene>
    <name evidence="6" type="ordered locus">Dtox_1516</name>
</gene>
<dbReference type="PANTHER" id="PTHR30204:SF69">
    <property type="entry name" value="MERR-FAMILY TRANSCRIPTIONAL REGULATOR"/>
    <property type="match status" value="1"/>
</dbReference>
<dbReference type="Proteomes" id="UP000002217">
    <property type="component" value="Chromosome"/>
</dbReference>
<evidence type="ECO:0000256" key="3">
    <source>
        <dbReference type="ARBA" id="ARBA00023125"/>
    </source>
</evidence>
<dbReference type="Pfam" id="PF13411">
    <property type="entry name" value="MerR_1"/>
    <property type="match status" value="1"/>
</dbReference>
<dbReference type="InterPro" id="IPR047057">
    <property type="entry name" value="MerR_fam"/>
</dbReference>
<dbReference type="Gene3D" id="1.10.1660.10">
    <property type="match status" value="2"/>
</dbReference>
<evidence type="ECO:0000256" key="4">
    <source>
        <dbReference type="ARBA" id="ARBA00023163"/>
    </source>
</evidence>
<evidence type="ECO:0000256" key="2">
    <source>
        <dbReference type="ARBA" id="ARBA00023015"/>
    </source>
</evidence>
<feature type="domain" description="HTH merR-type" evidence="5">
    <location>
        <begin position="120"/>
        <end position="165"/>
    </location>
</feature>
<organism evidence="6 7">
    <name type="scientific">Desulfofarcimen acetoxidans (strain ATCC 49208 / DSM 771 / KCTC 5769 / VKM B-1644 / 5575)</name>
    <name type="common">Desulfotomaculum acetoxidans</name>
    <dbReference type="NCBI Taxonomy" id="485916"/>
    <lineage>
        <taxon>Bacteria</taxon>
        <taxon>Bacillati</taxon>
        <taxon>Bacillota</taxon>
        <taxon>Clostridia</taxon>
        <taxon>Eubacteriales</taxon>
        <taxon>Peptococcaceae</taxon>
        <taxon>Desulfofarcimen</taxon>
    </lineage>
</organism>
<dbReference type="InterPro" id="IPR009061">
    <property type="entry name" value="DNA-bd_dom_put_sf"/>
</dbReference>
<feature type="domain" description="HTH merR-type" evidence="5">
    <location>
        <begin position="1"/>
        <end position="72"/>
    </location>
</feature>
<dbReference type="RefSeq" id="WP_015757093.1">
    <property type="nucleotide sequence ID" value="NC_013216.1"/>
</dbReference>
<keyword evidence="2" id="KW-0805">Transcription regulation</keyword>
<sequence>MSMSIRPIDIARKLGISTTTLRKYEEMGLVPPVLRSESGYRNYTVEHIAYFICVRDMLPGFNLTIISEVLKYVMANRIDSAYWVLNKAQADLRQDKAISEKIIKHLYHKEGLQKNYKQTILSISDISQETGIPATTIRYWDKIGLIAAQRSEENNYRIFTPEHVQQALAVYALKLSAITNRRKYFIDQVRNEIKEFNYNDKNKIKEIANNIMQNLDKMNRLQIRGIAALYNLCVQVETNFFYNSFNKN</sequence>
<dbReference type="GO" id="GO:0003700">
    <property type="term" value="F:DNA-binding transcription factor activity"/>
    <property type="evidence" value="ECO:0007669"/>
    <property type="project" value="InterPro"/>
</dbReference>
<proteinExistence type="predicted"/>
<protein>
    <submittedName>
        <fullName evidence="6">Transcriptional regulator, MerR family</fullName>
    </submittedName>
</protein>
<accession>C8VVR5</accession>